<evidence type="ECO:0000313" key="6">
    <source>
        <dbReference type="Proteomes" id="UP001148018"/>
    </source>
</evidence>
<evidence type="ECO:0000256" key="3">
    <source>
        <dbReference type="SAM" id="MobiDB-lite"/>
    </source>
</evidence>
<gene>
    <name evidence="5" type="ORF">NHX12_023968</name>
</gene>
<feature type="domain" description="Homeobox" evidence="4">
    <location>
        <begin position="140"/>
        <end position="200"/>
    </location>
</feature>
<keyword evidence="6" id="KW-1185">Reference proteome</keyword>
<accession>A0A9Q0IQL6</accession>
<evidence type="ECO:0000259" key="4">
    <source>
        <dbReference type="PROSITE" id="PS50071"/>
    </source>
</evidence>
<dbReference type="PROSITE" id="PS50071">
    <property type="entry name" value="HOMEOBOX_2"/>
    <property type="match status" value="1"/>
</dbReference>
<feature type="region of interest" description="Disordered" evidence="3">
    <location>
        <begin position="280"/>
        <end position="310"/>
    </location>
</feature>
<reference evidence="5" key="1">
    <citation type="submission" date="2022-07" db="EMBL/GenBank/DDBJ databases">
        <title>Chromosome-level genome of Muraenolepis orangiensis.</title>
        <authorList>
            <person name="Kim J."/>
        </authorList>
    </citation>
    <scope>NUCLEOTIDE SEQUENCE</scope>
    <source>
        <strain evidence="5">KU_S4_2022</strain>
        <tissue evidence="5">Muscle</tissue>
    </source>
</reference>
<feature type="region of interest" description="Disordered" evidence="3">
    <location>
        <begin position="201"/>
        <end position="223"/>
    </location>
</feature>
<dbReference type="OrthoDB" id="1867783at2759"/>
<feature type="compositionally biased region" description="Acidic residues" evidence="3">
    <location>
        <begin position="1"/>
        <end position="20"/>
    </location>
</feature>
<dbReference type="Gene3D" id="1.10.10.60">
    <property type="entry name" value="Homeodomain-like"/>
    <property type="match status" value="1"/>
</dbReference>
<proteinExistence type="predicted"/>
<feature type="region of interest" description="Disordered" evidence="3">
    <location>
        <begin position="519"/>
        <end position="559"/>
    </location>
</feature>
<sequence length="579" mass="62069">MDDDRDSVDETEMDEDNEETLSDKKVDDEDSSGDEEEPGCRGERTCQRDREQATSDKAPPGGGGGGSSSSRGSVEGEAGPDPTQEVPEVASLECTPMSVLRDSRNLSVRHYSPRAPAPLLQTSLKSLNTLSDLLQPPPKLMEKKTRTLYTTDQLEHLDSLFHDDHYPDAEKRKVVAASVGVTPQRIMVWFQNRRAKWRKMERAGKGGNKQGRAGCRSNIVGSRLNNPSLSARVPLPKKGAGSVSGHPALIAPFHSAAPAFPVQPSQTLPSYGALLASLTSQSQPGPMEVGPTRPPTQGGFSEYQPQTLRSPPPLRRASLPLEPQTLHSDTSSVFDYSEKLDYVTSGGQQNNNINNSYSYQLQATCPSSQPQCLAYLTPSPYLTPNQPEADSYLTFGPGAGSNGVVTYAAGGHAYFQSHANPGQILLQPAVRHGGTPAFRSYSWGNIQGPPAVVQRAQCPSSYTGNHQQPSATGTLHPSSFPRGIHGPPRWPSSHGQTRTITATNNSLAVSVPHVPLAALQAPGPKADGGPQPPKATALQTQVGPASPESPPASSCDKIEYDSPHELHSHFHCDFSPIHF</sequence>
<name>A0A9Q0IQL6_9TELE</name>
<dbReference type="EMBL" id="JANIIK010000039">
    <property type="protein sequence ID" value="KAJ3609447.1"/>
    <property type="molecule type" value="Genomic_DNA"/>
</dbReference>
<dbReference type="AlphaFoldDB" id="A0A9Q0IQL6"/>
<dbReference type="InterPro" id="IPR001356">
    <property type="entry name" value="HD"/>
</dbReference>
<comment type="subcellular location">
    <subcellularLocation>
        <location evidence="1 2">Nucleus</location>
    </subcellularLocation>
</comment>
<dbReference type="SMART" id="SM00389">
    <property type="entry name" value="HOX"/>
    <property type="match status" value="1"/>
</dbReference>
<feature type="region of interest" description="Disordered" evidence="3">
    <location>
        <begin position="1"/>
        <end position="96"/>
    </location>
</feature>
<dbReference type="SUPFAM" id="SSF46689">
    <property type="entry name" value="Homeodomain-like"/>
    <property type="match status" value="1"/>
</dbReference>
<dbReference type="PANTHER" id="PTHR47060">
    <property type="entry name" value="HOMEOBOX PROTEIN NOBOX"/>
    <property type="match status" value="1"/>
</dbReference>
<comment type="caution">
    <text evidence="5">The sequence shown here is derived from an EMBL/GenBank/DDBJ whole genome shotgun (WGS) entry which is preliminary data.</text>
</comment>
<dbReference type="CDD" id="cd00086">
    <property type="entry name" value="homeodomain"/>
    <property type="match status" value="1"/>
</dbReference>
<dbReference type="GO" id="GO:0000981">
    <property type="term" value="F:DNA-binding transcription factor activity, RNA polymerase II-specific"/>
    <property type="evidence" value="ECO:0007669"/>
    <property type="project" value="TreeGrafter"/>
</dbReference>
<protein>
    <recommendedName>
        <fullName evidence="4">Homeobox domain-containing protein</fullName>
    </recommendedName>
</protein>
<dbReference type="Pfam" id="PF00046">
    <property type="entry name" value="Homeodomain"/>
    <property type="match status" value="1"/>
</dbReference>
<dbReference type="Proteomes" id="UP001148018">
    <property type="component" value="Unassembled WGS sequence"/>
</dbReference>
<feature type="compositionally biased region" description="Polar residues" evidence="3">
    <location>
        <begin position="460"/>
        <end position="477"/>
    </location>
</feature>
<feature type="region of interest" description="Disordered" evidence="3">
    <location>
        <begin position="460"/>
        <end position="497"/>
    </location>
</feature>
<evidence type="ECO:0000256" key="2">
    <source>
        <dbReference type="RuleBase" id="RU000682"/>
    </source>
</evidence>
<organism evidence="5 6">
    <name type="scientific">Muraenolepis orangiensis</name>
    <name type="common">Patagonian moray cod</name>
    <dbReference type="NCBI Taxonomy" id="630683"/>
    <lineage>
        <taxon>Eukaryota</taxon>
        <taxon>Metazoa</taxon>
        <taxon>Chordata</taxon>
        <taxon>Craniata</taxon>
        <taxon>Vertebrata</taxon>
        <taxon>Euteleostomi</taxon>
        <taxon>Actinopterygii</taxon>
        <taxon>Neopterygii</taxon>
        <taxon>Teleostei</taxon>
        <taxon>Neoteleostei</taxon>
        <taxon>Acanthomorphata</taxon>
        <taxon>Zeiogadaria</taxon>
        <taxon>Gadariae</taxon>
        <taxon>Gadiformes</taxon>
        <taxon>Muraenolepidoidei</taxon>
        <taxon>Muraenolepididae</taxon>
        <taxon>Muraenolepis</taxon>
    </lineage>
</organism>
<feature type="DNA-binding region" description="Homeobox" evidence="1">
    <location>
        <begin position="142"/>
        <end position="201"/>
    </location>
</feature>
<evidence type="ECO:0000256" key="1">
    <source>
        <dbReference type="PROSITE-ProRule" id="PRU00108"/>
    </source>
</evidence>
<keyword evidence="1 2" id="KW-0238">DNA-binding</keyword>
<dbReference type="InterPro" id="IPR009057">
    <property type="entry name" value="Homeodomain-like_sf"/>
</dbReference>
<keyword evidence="1 2" id="KW-0371">Homeobox</keyword>
<dbReference type="PANTHER" id="PTHR47060:SF1">
    <property type="entry name" value="HOMEOBOX PROTEIN NOBOX"/>
    <property type="match status" value="1"/>
</dbReference>
<keyword evidence="1 2" id="KW-0539">Nucleus</keyword>
<evidence type="ECO:0000313" key="5">
    <source>
        <dbReference type="EMBL" id="KAJ3609447.1"/>
    </source>
</evidence>
<feature type="compositionally biased region" description="Basic and acidic residues" evidence="3">
    <location>
        <begin position="38"/>
        <end position="54"/>
    </location>
</feature>
<dbReference type="InterPro" id="IPR042988">
    <property type="entry name" value="NOBOX"/>
</dbReference>
<feature type="compositionally biased region" description="Acidic residues" evidence="3">
    <location>
        <begin position="28"/>
        <end position="37"/>
    </location>
</feature>
<dbReference type="GO" id="GO:0005634">
    <property type="term" value="C:nucleus"/>
    <property type="evidence" value="ECO:0007669"/>
    <property type="project" value="UniProtKB-SubCell"/>
</dbReference>
<dbReference type="GO" id="GO:0000978">
    <property type="term" value="F:RNA polymerase II cis-regulatory region sequence-specific DNA binding"/>
    <property type="evidence" value="ECO:0007669"/>
    <property type="project" value="TreeGrafter"/>
</dbReference>